<accession>A0ABZ1C6V2</accession>
<dbReference type="EMBL" id="CP139781">
    <property type="protein sequence ID" value="WRQ87446.1"/>
    <property type="molecule type" value="Genomic_DNA"/>
</dbReference>
<dbReference type="Proteomes" id="UP000738431">
    <property type="component" value="Chromosome"/>
</dbReference>
<sequence>MSTTSPFPPLPSCPLSDHALAVGETHLKTFLAEQLADYGAEMEIAPGCWALMAFERHDSDADLLARAVLETASFPWTAGCSDDDAWIIFYVRSAEQATARHWLDHLLRWLDGRPPEPSPAHLAELRSLYDSPMPHRVARGLVVAAQQGELPPALARTSADVRALLDRLHRQEPTFLSALLLLLENHLIDLLELYRVLTQDDLDIINELTSGNVSQDPFLLNRQTAASGLRRHLIDAKILNPLDQRKHTEATNPYAQIVRLRAQTDGRVLLRMDGNDQPTTATSLHESLLKIRQRENRGIDALAPGSRAPWAVDDRAYHLRFVRNLIAEHPHLRPADVLHMVERALPTSG</sequence>
<organism evidence="1 2">
    <name type="scientific">Actomonas aquatica</name>
    <dbReference type="NCBI Taxonomy" id="2866162"/>
    <lineage>
        <taxon>Bacteria</taxon>
        <taxon>Pseudomonadati</taxon>
        <taxon>Verrucomicrobiota</taxon>
        <taxon>Opitutia</taxon>
        <taxon>Opitutales</taxon>
        <taxon>Opitutaceae</taxon>
        <taxon>Actomonas</taxon>
    </lineage>
</organism>
<dbReference type="RefSeq" id="WP_221030389.1">
    <property type="nucleotide sequence ID" value="NZ_CP139781.1"/>
</dbReference>
<gene>
    <name evidence="1" type="ORF">K1X11_021745</name>
</gene>
<evidence type="ECO:0000313" key="1">
    <source>
        <dbReference type="EMBL" id="WRQ87446.1"/>
    </source>
</evidence>
<keyword evidence="2" id="KW-1185">Reference proteome</keyword>
<reference evidence="1 2" key="1">
    <citation type="submission" date="2021-08" db="EMBL/GenBank/DDBJ databases">
        <authorList>
            <person name="Zhang D."/>
            <person name="Zhang A."/>
            <person name="Wang L."/>
        </authorList>
    </citation>
    <scope>NUCLEOTIDE SEQUENCE [LARGE SCALE GENOMIC DNA]</scope>
    <source>
        <strain evidence="1 2">WL0086</strain>
    </source>
</reference>
<evidence type="ECO:0000313" key="2">
    <source>
        <dbReference type="Proteomes" id="UP000738431"/>
    </source>
</evidence>
<protein>
    <submittedName>
        <fullName evidence="1">Uncharacterized protein</fullName>
    </submittedName>
</protein>
<name>A0ABZ1C6V2_9BACT</name>
<proteinExistence type="predicted"/>
<reference evidence="1 2" key="2">
    <citation type="submission" date="2023-12" db="EMBL/GenBank/DDBJ databases">
        <title>Description of an unclassified Opitutus bacterium of Verrucomicrobiota.</title>
        <authorList>
            <person name="Zhang D.-F."/>
        </authorList>
    </citation>
    <scope>NUCLEOTIDE SEQUENCE [LARGE SCALE GENOMIC DNA]</scope>
    <source>
        <strain evidence="1 2">WL0086</strain>
    </source>
</reference>